<feature type="repeat" description="ANK" evidence="4">
    <location>
        <begin position="112"/>
        <end position="144"/>
    </location>
</feature>
<dbReference type="InterPro" id="IPR011992">
    <property type="entry name" value="EF-hand-dom_pair"/>
</dbReference>
<dbReference type="InterPro" id="IPR002048">
    <property type="entry name" value="EF_hand_dom"/>
</dbReference>
<dbReference type="Pfam" id="PF00612">
    <property type="entry name" value="IQ"/>
    <property type="match status" value="1"/>
</dbReference>
<keyword evidence="5" id="KW-0175">Coiled coil</keyword>
<feature type="compositionally biased region" description="Polar residues" evidence="6">
    <location>
        <begin position="305"/>
        <end position="315"/>
    </location>
</feature>
<protein>
    <recommendedName>
        <fullName evidence="7">EF-hand domain-containing protein</fullName>
    </recommendedName>
</protein>
<evidence type="ECO:0000256" key="2">
    <source>
        <dbReference type="ARBA" id="ARBA00022837"/>
    </source>
</evidence>
<evidence type="ECO:0000256" key="1">
    <source>
        <dbReference type="ARBA" id="ARBA00022737"/>
    </source>
</evidence>
<dbReference type="InterPro" id="IPR018247">
    <property type="entry name" value="EF_Hand_1_Ca_BS"/>
</dbReference>
<dbReference type="SMART" id="SM00054">
    <property type="entry name" value="EFh"/>
    <property type="match status" value="3"/>
</dbReference>
<sequence>MQDNESAKKHVLEKFKKRGFHHLTLEELAITQITPTWAEEFKAAVQEDWSIYQEKTADRLARAKFNIKWLSREGNTGSSNLFAIVIRGDLKLLEDYVKVNDIKACINSVDDSKKTCLHIACREGHVDIVEYLVNRGWSLEARDKLLSTPLHLACTSGHSNIVAFLLLKGADARAKDTLGRNSLLFAVCSPSTETSEVLLKHDITLLDTRDYTGRSPLHYAIFNPHPRQVDIIRTLLEAGISVDVPDNELKTPLHHACDSSKPRGIRLLLKWGASLTSRDKNGKTPSDLATNSSIKQLVNLYSKSKPEQQIKSSRISSEKLPKLTQKASENRPITPLQTPNIGNQSSTTGFREKLISLLRKVQESGVQTNQHIKKPSLYSGSWVDGILTTAALHNDLASTPSGEAVIKVFNVLFPYPKALPEPHEDEVSGLDFFGAGVYRTPRQDAIYIQDDGKSIRLQQELDTAENHIKELQQALLGKDAIIQELQIALKGKGSEILNQQTLIQELRDKYQSLLQQVPTNDEIKAKAMEKQRLIETSENYRVRYEESEKKCKELKGLAESLKIELDSRPSRNDIEVLKENIKNLESDNRNLRFRAGQLFLSALEADEDLEASGPENHLQDDEVLKRLETALKGNPPGYKQRLTDADGNKDGKVTKGELAKVLGSLFLPPQDIIVLLRISGFRKGINGVSIDAISDMLASRQQRMANLETMLFSRLVEAFQQNNMTIDQAFDYLDVNDDGIINFQELSQVCEYLHLNLNREDRHALFAVLDQDHSGTVSLEELKSRLENAPPPPKPVKLPQTKMPNSRYDDAKEPTPASSIHEETEAPQIKVPDIKNNTIIKPTQENQTAKQTVKKLNGSLVVGIVRGKDLGPGNNFCQIYIEGAEKSLKTPLSIGPDPDWKYKGRIRLYDTSSTAVSSEVTIEVNNDKGLIGASKIVWGQTLNFPNSWAVKTESIVLEPNGRKKGSIIIHLMWCPKETIRIERAGALSVEIVSFSGFPNAFVQFTVNTSTALCQLEKEASAVLSLSDMQKTEFSSKKDDPIPSLKCTVFNAINREVILWRNLSIEVALSSKGWTNPLQVPLDGGYSLSLKFLWTAQTSDEEKMWKAAVKIQAMFRGMKARKEFQIKAKPKRALKARRAIKCKQHYYLLSVIELEESFLLELHSADSFDIPMFEVISSLECPKQPLENIFDKVSISETNEIVLDTIVEEIRGSVGIEITACNCQIKAYSRSEIGNAFVHSSAGPPWNKKFMIPEVIFSQYKPLKFTLFSVEKREEICKAFLDWQDAIKNPEKWTNDRNFEIGQYTVTVKFLWTQIKGVKKVALDRVEEGIVKKSVRKLYGRRGIKKNKRYYLISIYDKIGVKEIELHLADDPKKPMYEVLDKVDINPIQDLNTVIERMEITRDHKMILPKPY</sequence>
<dbReference type="Pfam" id="PF00023">
    <property type="entry name" value="Ank"/>
    <property type="match status" value="2"/>
</dbReference>
<dbReference type="Gene3D" id="1.25.40.20">
    <property type="entry name" value="Ankyrin repeat-containing domain"/>
    <property type="match status" value="1"/>
</dbReference>
<name>A0A1R2C388_9CILI</name>
<dbReference type="Pfam" id="PF12796">
    <property type="entry name" value="Ank_2"/>
    <property type="match status" value="1"/>
</dbReference>
<dbReference type="SMART" id="SM00248">
    <property type="entry name" value="ANK"/>
    <property type="match status" value="5"/>
</dbReference>
<dbReference type="OrthoDB" id="312115at2759"/>
<dbReference type="CDD" id="cd23767">
    <property type="entry name" value="IQCD"/>
    <property type="match status" value="1"/>
</dbReference>
<dbReference type="Pfam" id="PF13202">
    <property type="entry name" value="EF-hand_5"/>
    <property type="match status" value="1"/>
</dbReference>
<dbReference type="PROSITE" id="PS50088">
    <property type="entry name" value="ANK_REPEAT"/>
    <property type="match status" value="4"/>
</dbReference>
<dbReference type="PROSITE" id="PS00018">
    <property type="entry name" value="EF_HAND_1"/>
    <property type="match status" value="3"/>
</dbReference>
<gene>
    <name evidence="8" type="ORF">SteCoe_15529</name>
</gene>
<evidence type="ECO:0000313" key="8">
    <source>
        <dbReference type="EMBL" id="OMJ83498.1"/>
    </source>
</evidence>
<comment type="caution">
    <text evidence="8">The sequence shown here is derived from an EMBL/GenBank/DDBJ whole genome shotgun (WGS) entry which is preliminary data.</text>
</comment>
<feature type="domain" description="EF-hand" evidence="7">
    <location>
        <begin position="721"/>
        <end position="756"/>
    </location>
</feature>
<evidence type="ECO:0000256" key="5">
    <source>
        <dbReference type="SAM" id="Coils"/>
    </source>
</evidence>
<proteinExistence type="predicted"/>
<feature type="coiled-coil region" evidence="5">
    <location>
        <begin position="454"/>
        <end position="594"/>
    </location>
</feature>
<evidence type="ECO:0000259" key="7">
    <source>
        <dbReference type="PROSITE" id="PS50222"/>
    </source>
</evidence>
<reference evidence="8 9" key="1">
    <citation type="submission" date="2016-11" db="EMBL/GenBank/DDBJ databases">
        <title>The macronuclear genome of Stentor coeruleus: a giant cell with tiny introns.</title>
        <authorList>
            <person name="Slabodnick M."/>
            <person name="Ruby J.G."/>
            <person name="Reiff S.B."/>
            <person name="Swart E.C."/>
            <person name="Gosai S."/>
            <person name="Prabakaran S."/>
            <person name="Witkowska E."/>
            <person name="Larue G.E."/>
            <person name="Fisher S."/>
            <person name="Freeman R.M."/>
            <person name="Gunawardena J."/>
            <person name="Chu W."/>
            <person name="Stover N.A."/>
            <person name="Gregory B.D."/>
            <person name="Nowacki M."/>
            <person name="Derisi J."/>
            <person name="Roy S.W."/>
            <person name="Marshall W.F."/>
            <person name="Sood P."/>
        </authorList>
    </citation>
    <scope>NUCLEOTIDE SEQUENCE [LARGE SCALE GENOMIC DNA]</scope>
    <source>
        <strain evidence="8">WM001</strain>
    </source>
</reference>
<feature type="region of interest" description="Disordered" evidence="6">
    <location>
        <begin position="784"/>
        <end position="825"/>
    </location>
</feature>
<feature type="repeat" description="ANK" evidence="4">
    <location>
        <begin position="145"/>
        <end position="177"/>
    </location>
</feature>
<dbReference type="PROSITE" id="PS50222">
    <property type="entry name" value="EF_HAND_2"/>
    <property type="match status" value="2"/>
</dbReference>
<dbReference type="PROSITE" id="PS50297">
    <property type="entry name" value="ANK_REP_REGION"/>
    <property type="match status" value="4"/>
</dbReference>
<dbReference type="CDD" id="cd00051">
    <property type="entry name" value="EFh"/>
    <property type="match status" value="1"/>
</dbReference>
<keyword evidence="9" id="KW-1185">Reference proteome</keyword>
<dbReference type="GO" id="GO:0005509">
    <property type="term" value="F:calcium ion binding"/>
    <property type="evidence" value="ECO:0007669"/>
    <property type="project" value="InterPro"/>
</dbReference>
<dbReference type="InterPro" id="IPR036770">
    <property type="entry name" value="Ankyrin_rpt-contain_sf"/>
</dbReference>
<accession>A0A1R2C388</accession>
<dbReference type="PANTHER" id="PTHR24171">
    <property type="entry name" value="ANKYRIN REPEAT DOMAIN-CONTAINING PROTEIN 39-RELATED"/>
    <property type="match status" value="1"/>
</dbReference>
<dbReference type="PROSITE" id="PS50096">
    <property type="entry name" value="IQ"/>
    <property type="match status" value="1"/>
</dbReference>
<dbReference type="InterPro" id="IPR002110">
    <property type="entry name" value="Ankyrin_rpt"/>
</dbReference>
<evidence type="ECO:0000256" key="6">
    <source>
        <dbReference type="SAM" id="MobiDB-lite"/>
    </source>
</evidence>
<organism evidence="8 9">
    <name type="scientific">Stentor coeruleus</name>
    <dbReference type="NCBI Taxonomy" id="5963"/>
    <lineage>
        <taxon>Eukaryota</taxon>
        <taxon>Sar</taxon>
        <taxon>Alveolata</taxon>
        <taxon>Ciliophora</taxon>
        <taxon>Postciliodesmatophora</taxon>
        <taxon>Heterotrichea</taxon>
        <taxon>Heterotrichida</taxon>
        <taxon>Stentoridae</taxon>
        <taxon>Stentor</taxon>
    </lineage>
</organism>
<feature type="region of interest" description="Disordered" evidence="6">
    <location>
        <begin position="305"/>
        <end position="327"/>
    </location>
</feature>
<dbReference type="Pfam" id="PF13499">
    <property type="entry name" value="EF-hand_7"/>
    <property type="match status" value="1"/>
</dbReference>
<dbReference type="InterPro" id="IPR000048">
    <property type="entry name" value="IQ_motif_EF-hand-BS"/>
</dbReference>
<dbReference type="SUPFAM" id="SSF47473">
    <property type="entry name" value="EF-hand"/>
    <property type="match status" value="1"/>
</dbReference>
<dbReference type="Proteomes" id="UP000187209">
    <property type="component" value="Unassembled WGS sequence"/>
</dbReference>
<dbReference type="Gene3D" id="1.10.238.10">
    <property type="entry name" value="EF-hand"/>
    <property type="match status" value="1"/>
</dbReference>
<dbReference type="EMBL" id="MPUH01000301">
    <property type="protein sequence ID" value="OMJ83498.1"/>
    <property type="molecule type" value="Genomic_DNA"/>
</dbReference>
<evidence type="ECO:0000256" key="3">
    <source>
        <dbReference type="ARBA" id="ARBA00023043"/>
    </source>
</evidence>
<dbReference type="SUPFAM" id="SSF48403">
    <property type="entry name" value="Ankyrin repeat"/>
    <property type="match status" value="1"/>
</dbReference>
<dbReference type="SMART" id="SM00015">
    <property type="entry name" value="IQ"/>
    <property type="match status" value="1"/>
</dbReference>
<evidence type="ECO:0000313" key="9">
    <source>
        <dbReference type="Proteomes" id="UP000187209"/>
    </source>
</evidence>
<evidence type="ECO:0000256" key="4">
    <source>
        <dbReference type="PROSITE-ProRule" id="PRU00023"/>
    </source>
</evidence>
<keyword evidence="1" id="KW-0677">Repeat</keyword>
<feature type="repeat" description="ANK" evidence="4">
    <location>
        <begin position="212"/>
        <end position="247"/>
    </location>
</feature>
<feature type="domain" description="EF-hand" evidence="7">
    <location>
        <begin position="757"/>
        <end position="792"/>
    </location>
</feature>
<keyword evidence="2" id="KW-0106">Calcium</keyword>
<keyword evidence="3 4" id="KW-0040">ANK repeat</keyword>
<feature type="repeat" description="ANK" evidence="4">
    <location>
        <begin position="248"/>
        <end position="280"/>
    </location>
</feature>